<keyword evidence="1" id="KW-1133">Transmembrane helix</keyword>
<dbReference type="Proteomes" id="UP000887569">
    <property type="component" value="Unplaced"/>
</dbReference>
<name>A0A915A1R9_PARUN</name>
<dbReference type="WBParaSite" id="PgE179_g003_t09">
    <property type="protein sequence ID" value="PgE179_g003_t09"/>
    <property type="gene ID" value="PgE179_g003"/>
</dbReference>
<dbReference type="AlphaFoldDB" id="A0A915A1R9"/>
<evidence type="ECO:0000313" key="3">
    <source>
        <dbReference type="WBParaSite" id="PgE179_g003_t09"/>
    </source>
</evidence>
<keyword evidence="1" id="KW-0472">Membrane</keyword>
<organism evidence="2 3">
    <name type="scientific">Parascaris univalens</name>
    <name type="common">Nematode worm</name>
    <dbReference type="NCBI Taxonomy" id="6257"/>
    <lineage>
        <taxon>Eukaryota</taxon>
        <taxon>Metazoa</taxon>
        <taxon>Ecdysozoa</taxon>
        <taxon>Nematoda</taxon>
        <taxon>Chromadorea</taxon>
        <taxon>Rhabditida</taxon>
        <taxon>Spirurina</taxon>
        <taxon>Ascaridomorpha</taxon>
        <taxon>Ascaridoidea</taxon>
        <taxon>Ascarididae</taxon>
        <taxon>Parascaris</taxon>
    </lineage>
</organism>
<protein>
    <submittedName>
        <fullName evidence="3">Secreted protein</fullName>
    </submittedName>
</protein>
<reference evidence="3" key="1">
    <citation type="submission" date="2022-11" db="UniProtKB">
        <authorList>
            <consortium name="WormBaseParasite"/>
        </authorList>
    </citation>
    <scope>IDENTIFICATION</scope>
</reference>
<evidence type="ECO:0000313" key="2">
    <source>
        <dbReference type="Proteomes" id="UP000887569"/>
    </source>
</evidence>
<keyword evidence="2" id="KW-1185">Reference proteome</keyword>
<keyword evidence="1" id="KW-0812">Transmembrane</keyword>
<accession>A0A915A1R9</accession>
<proteinExistence type="predicted"/>
<feature type="transmembrane region" description="Helical" evidence="1">
    <location>
        <begin position="71"/>
        <end position="101"/>
    </location>
</feature>
<sequence>MKKCRKQLLAAINFSHRVPSICLTIFLINETVSSDNGQVPAFRLQLLPIIMRQSEFLYPQRCGTTCYPGSLIILLSLTVLNTFIASGLISELMKVFFIALLKERSKESSRIPKRNGAKICIHKIGVYVTHVNSSVEYLRRHVITLLTCAMKAIARRVIESPSVIRARDRYRFSARYLNLYRSEANT</sequence>
<evidence type="ECO:0000256" key="1">
    <source>
        <dbReference type="SAM" id="Phobius"/>
    </source>
</evidence>